<reference evidence="5 6" key="1">
    <citation type="submission" date="2018-08" db="EMBL/GenBank/DDBJ databases">
        <title>Pseudooceanicola sediminis CY03 in the family Rhodobacteracea.</title>
        <authorList>
            <person name="Zhang Y.-J."/>
        </authorList>
    </citation>
    <scope>NUCLEOTIDE SEQUENCE [LARGE SCALE GENOMIC DNA]</scope>
    <source>
        <strain evidence="5 6">CY03</strain>
    </source>
</reference>
<dbReference type="GO" id="GO:0008777">
    <property type="term" value="F:acetylornithine deacetylase activity"/>
    <property type="evidence" value="ECO:0007669"/>
    <property type="project" value="UniProtKB-EC"/>
</dbReference>
<dbReference type="InterPro" id="IPR050072">
    <property type="entry name" value="Peptidase_M20A"/>
</dbReference>
<gene>
    <name evidence="5" type="primary">argE</name>
    <name evidence="5" type="ORF">DL237_08110</name>
</gene>
<evidence type="ECO:0000256" key="3">
    <source>
        <dbReference type="ARBA" id="ARBA00023285"/>
    </source>
</evidence>
<dbReference type="PANTHER" id="PTHR43808:SF31">
    <property type="entry name" value="N-ACETYL-L-CITRULLINE DEACETYLASE"/>
    <property type="match status" value="1"/>
</dbReference>
<dbReference type="SUPFAM" id="SSF53187">
    <property type="entry name" value="Zn-dependent exopeptidases"/>
    <property type="match status" value="1"/>
</dbReference>
<dbReference type="RefSeq" id="WP_119398554.1">
    <property type="nucleotide sequence ID" value="NZ_QWJJ01000006.1"/>
</dbReference>
<evidence type="ECO:0000313" key="6">
    <source>
        <dbReference type="Proteomes" id="UP000265848"/>
    </source>
</evidence>
<dbReference type="InterPro" id="IPR036264">
    <property type="entry name" value="Bact_exopeptidase_dim_dom"/>
</dbReference>
<evidence type="ECO:0000256" key="1">
    <source>
        <dbReference type="ARBA" id="ARBA00022723"/>
    </source>
</evidence>
<evidence type="ECO:0000256" key="2">
    <source>
        <dbReference type="ARBA" id="ARBA00022801"/>
    </source>
</evidence>
<dbReference type="CDD" id="cd03894">
    <property type="entry name" value="M20_ArgE"/>
    <property type="match status" value="1"/>
</dbReference>
<organism evidence="5 6">
    <name type="scientific">Pseudooceanicola sediminis</name>
    <dbReference type="NCBI Taxonomy" id="2211117"/>
    <lineage>
        <taxon>Bacteria</taxon>
        <taxon>Pseudomonadati</taxon>
        <taxon>Pseudomonadota</taxon>
        <taxon>Alphaproteobacteria</taxon>
        <taxon>Rhodobacterales</taxon>
        <taxon>Paracoccaceae</taxon>
        <taxon>Pseudooceanicola</taxon>
    </lineage>
</organism>
<dbReference type="NCBIfam" id="NF005710">
    <property type="entry name" value="PRK07522.1"/>
    <property type="match status" value="1"/>
</dbReference>
<evidence type="ECO:0000259" key="4">
    <source>
        <dbReference type="Pfam" id="PF07687"/>
    </source>
</evidence>
<feature type="domain" description="Peptidase M20 dimerisation" evidence="4">
    <location>
        <begin position="173"/>
        <end position="283"/>
    </location>
</feature>
<dbReference type="OrthoDB" id="9809784at2"/>
<dbReference type="EMBL" id="QWJJ01000006">
    <property type="protein sequence ID" value="RII39114.1"/>
    <property type="molecule type" value="Genomic_DNA"/>
</dbReference>
<dbReference type="Gene3D" id="3.40.630.10">
    <property type="entry name" value="Zn peptidases"/>
    <property type="match status" value="1"/>
</dbReference>
<dbReference type="InterPro" id="IPR002933">
    <property type="entry name" value="Peptidase_M20"/>
</dbReference>
<comment type="caution">
    <text evidence="5">The sequence shown here is derived from an EMBL/GenBank/DDBJ whole genome shotgun (WGS) entry which is preliminary data.</text>
</comment>
<dbReference type="PANTHER" id="PTHR43808">
    <property type="entry name" value="ACETYLORNITHINE DEACETYLASE"/>
    <property type="match status" value="1"/>
</dbReference>
<dbReference type="EC" id="3.5.1.16" evidence="5"/>
<keyword evidence="6" id="KW-1185">Reference proteome</keyword>
<keyword evidence="3" id="KW-0170">Cobalt</keyword>
<proteinExistence type="predicted"/>
<dbReference type="GO" id="GO:0006526">
    <property type="term" value="P:L-arginine biosynthetic process"/>
    <property type="evidence" value="ECO:0007669"/>
    <property type="project" value="InterPro"/>
</dbReference>
<name>A0A399J1G3_9RHOB</name>
<accession>A0A399J1G3</accession>
<dbReference type="InterPro" id="IPR010169">
    <property type="entry name" value="AcOrn-deacetyl"/>
</dbReference>
<protein>
    <submittedName>
        <fullName evidence="5">Acetylornithine deacetylase</fullName>
        <ecNumber evidence="5">3.5.1.16</ecNumber>
    </submittedName>
</protein>
<keyword evidence="1" id="KW-0479">Metal-binding</keyword>
<dbReference type="Proteomes" id="UP000265848">
    <property type="component" value="Unassembled WGS sequence"/>
</dbReference>
<dbReference type="SUPFAM" id="SSF55031">
    <property type="entry name" value="Bacterial exopeptidase dimerisation domain"/>
    <property type="match status" value="1"/>
</dbReference>
<dbReference type="GO" id="GO:0046872">
    <property type="term" value="F:metal ion binding"/>
    <property type="evidence" value="ECO:0007669"/>
    <property type="project" value="UniProtKB-KW"/>
</dbReference>
<dbReference type="Pfam" id="PF01546">
    <property type="entry name" value="Peptidase_M20"/>
    <property type="match status" value="1"/>
</dbReference>
<dbReference type="AlphaFoldDB" id="A0A399J1G3"/>
<dbReference type="Gene3D" id="3.30.70.360">
    <property type="match status" value="1"/>
</dbReference>
<keyword evidence="2 5" id="KW-0378">Hydrolase</keyword>
<dbReference type="InterPro" id="IPR011650">
    <property type="entry name" value="Peptidase_M20_dimer"/>
</dbReference>
<dbReference type="Pfam" id="PF07687">
    <property type="entry name" value="M20_dimer"/>
    <property type="match status" value="1"/>
</dbReference>
<dbReference type="NCBIfam" id="TIGR01892">
    <property type="entry name" value="AcOrn-deacetyl"/>
    <property type="match status" value="1"/>
</dbReference>
<evidence type="ECO:0000313" key="5">
    <source>
        <dbReference type="EMBL" id="RII39114.1"/>
    </source>
</evidence>
<sequence length="388" mass="41805">MSSRLSPLEIMQTLVAFPTVSRDSNLALIDWVQDYLEEHGVTCVRHLHPSEPKAGLMAHAGPMEEGAVVLSGHTDVVPVDGQAWSSDPFKVVERDGKYFGRGCVDMKSFDALAIWALAEGAGRDLARPVQIALTYDEEIGVIGADPLLRDVADKLPRGRVAIIGEPSMMQPVTGHKAGIAFDTIVHGFEVHSSLSHTGVSAIMEGAKLITWANGVNDANMAKGAEGTDALFNPPWTNAHVGMIEGGTAHNITAKRCEFVMSFRCVPGEDPQIYEDAYRAEVARVEAAMQAIRPETFIEIQPKFMAPGLAPEVNGAAEELARRLTGDNGTHVVSYGTEAGHFQNHGYSAVVCGPGDIAQAHQPDEYITVAQFEAGHDFMRRLLDLLAEG</sequence>